<reference evidence="2" key="1">
    <citation type="submission" date="2019-12" db="EMBL/GenBank/DDBJ databases">
        <title>Genome sequencing and annotation of Brassica cretica.</title>
        <authorList>
            <person name="Studholme D.J."/>
            <person name="Sarris P."/>
        </authorList>
    </citation>
    <scope>NUCLEOTIDE SEQUENCE</scope>
    <source>
        <strain evidence="2">PFS-109/04</strain>
        <tissue evidence="2">Leaf</tissue>
    </source>
</reference>
<evidence type="ECO:0000313" key="2">
    <source>
        <dbReference type="EMBL" id="KAF3573145.1"/>
    </source>
</evidence>
<dbReference type="Proteomes" id="UP000712600">
    <property type="component" value="Unassembled WGS sequence"/>
</dbReference>
<organism evidence="2 3">
    <name type="scientific">Brassica cretica</name>
    <name type="common">Mustard</name>
    <dbReference type="NCBI Taxonomy" id="69181"/>
    <lineage>
        <taxon>Eukaryota</taxon>
        <taxon>Viridiplantae</taxon>
        <taxon>Streptophyta</taxon>
        <taxon>Embryophyta</taxon>
        <taxon>Tracheophyta</taxon>
        <taxon>Spermatophyta</taxon>
        <taxon>Magnoliopsida</taxon>
        <taxon>eudicotyledons</taxon>
        <taxon>Gunneridae</taxon>
        <taxon>Pentapetalae</taxon>
        <taxon>rosids</taxon>
        <taxon>malvids</taxon>
        <taxon>Brassicales</taxon>
        <taxon>Brassicaceae</taxon>
        <taxon>Brassiceae</taxon>
        <taxon>Brassica</taxon>
    </lineage>
</organism>
<protein>
    <submittedName>
        <fullName evidence="2">Uncharacterized protein</fullName>
    </submittedName>
</protein>
<accession>A0A8S9RKC7</accession>
<comment type="caution">
    <text evidence="2">The sequence shown here is derived from an EMBL/GenBank/DDBJ whole genome shotgun (WGS) entry which is preliminary data.</text>
</comment>
<feature type="region of interest" description="Disordered" evidence="1">
    <location>
        <begin position="1"/>
        <end position="32"/>
    </location>
</feature>
<sequence>MKERQIHLTESNLGVNIPNEKPPRPASLGEPPPWIFNASASSINLPLPEAAPLILHDFDGHSPSSGAFQTPSRSSPCKFPLLGSLSPFEPLEPPDPPDPPDISPAPVLLRQFIVASPSRRLSSAVHLFSALSLCFTWIVHEFLMLLCFLTSSAVASCKRWSRCRFHVLWLLALTCNPPPSLMTALTSDLFHETCALLPPFRPSCNIRWPDLKNLRRASPSLSPWAMTLLPSGKIYSDWTWCERELHSDVLLLPLDRSVKIYSSEHQVPFSPVRNPLLEDIRTSIFSP</sequence>
<dbReference type="AlphaFoldDB" id="A0A8S9RKC7"/>
<name>A0A8S9RKC7_BRACR</name>
<gene>
    <name evidence="2" type="ORF">F2Q69_00060311</name>
</gene>
<dbReference type="EMBL" id="QGKX02000095">
    <property type="protein sequence ID" value="KAF3573145.1"/>
    <property type="molecule type" value="Genomic_DNA"/>
</dbReference>
<evidence type="ECO:0000313" key="3">
    <source>
        <dbReference type="Proteomes" id="UP000712600"/>
    </source>
</evidence>
<evidence type="ECO:0000256" key="1">
    <source>
        <dbReference type="SAM" id="MobiDB-lite"/>
    </source>
</evidence>
<proteinExistence type="predicted"/>